<name>A0A6A6RHK6_9PLEO</name>
<evidence type="ECO:0000313" key="1">
    <source>
        <dbReference type="EMBL" id="KAF2634595.1"/>
    </source>
</evidence>
<proteinExistence type="predicted"/>
<dbReference type="AlphaFoldDB" id="A0A6A6RHK6"/>
<dbReference type="Proteomes" id="UP000799753">
    <property type="component" value="Unassembled WGS sequence"/>
</dbReference>
<accession>A0A6A6RHK6</accession>
<keyword evidence="2" id="KW-1185">Reference proteome</keyword>
<reference evidence="1" key="1">
    <citation type="journal article" date="2020" name="Stud. Mycol.">
        <title>101 Dothideomycetes genomes: a test case for predicting lifestyles and emergence of pathogens.</title>
        <authorList>
            <person name="Haridas S."/>
            <person name="Albert R."/>
            <person name="Binder M."/>
            <person name="Bloem J."/>
            <person name="Labutti K."/>
            <person name="Salamov A."/>
            <person name="Andreopoulos B."/>
            <person name="Baker S."/>
            <person name="Barry K."/>
            <person name="Bills G."/>
            <person name="Bluhm B."/>
            <person name="Cannon C."/>
            <person name="Castanera R."/>
            <person name="Culley D."/>
            <person name="Daum C."/>
            <person name="Ezra D."/>
            <person name="Gonzalez J."/>
            <person name="Henrissat B."/>
            <person name="Kuo A."/>
            <person name="Liang C."/>
            <person name="Lipzen A."/>
            <person name="Lutzoni F."/>
            <person name="Magnuson J."/>
            <person name="Mondo S."/>
            <person name="Nolan M."/>
            <person name="Ohm R."/>
            <person name="Pangilinan J."/>
            <person name="Park H.-J."/>
            <person name="Ramirez L."/>
            <person name="Alfaro M."/>
            <person name="Sun H."/>
            <person name="Tritt A."/>
            <person name="Yoshinaga Y."/>
            <person name="Zwiers L.-H."/>
            <person name="Turgeon B."/>
            <person name="Goodwin S."/>
            <person name="Spatafora J."/>
            <person name="Crous P."/>
            <person name="Grigoriev I."/>
        </authorList>
    </citation>
    <scope>NUCLEOTIDE SEQUENCE</scope>
    <source>
        <strain evidence="1">CBS 473.64</strain>
    </source>
</reference>
<sequence>MCKITQYRFSCGHSCKYASSRCGGTKVKQMAYHRSAKAACTAEPYLAINFRFECSNCQQATWDISWKEKLERARRFSDLHGGAAEMLVQELAREYETQAWDIRRLYPHIYRPTIMRVKPKILTPTTRKVSLLRHEVHPNNVTLPKDVEMELNNLEDDDDDDDDDYVRSTDPFHPIDTTSYAHPLDNLDNSWIYEHFSEDELSCPAANDDAGFDAGAGSWDRDELSGLAVNNDAGFDTGAGGWDQDQGLETAHPEKSEETIQAFWEAVNDNSRESCSTVSTTPLAQVDGCTESPAMLPEPPASTFPRAEDSTRAKYNLLRMSIQPLKCIDVKLYCTNWLQIARMEIMAFVGLEGAKIYEPRLAPEWRKDDRTRLLVMRERTP</sequence>
<protein>
    <submittedName>
        <fullName evidence="1">Uncharacterized protein</fullName>
    </submittedName>
</protein>
<dbReference type="EMBL" id="MU006817">
    <property type="protein sequence ID" value="KAF2634595.1"/>
    <property type="molecule type" value="Genomic_DNA"/>
</dbReference>
<evidence type="ECO:0000313" key="2">
    <source>
        <dbReference type="Proteomes" id="UP000799753"/>
    </source>
</evidence>
<gene>
    <name evidence="1" type="ORF">P280DRAFT_234239</name>
</gene>
<dbReference type="OrthoDB" id="3933435at2759"/>
<organism evidence="1 2">
    <name type="scientific">Massarina eburnea CBS 473.64</name>
    <dbReference type="NCBI Taxonomy" id="1395130"/>
    <lineage>
        <taxon>Eukaryota</taxon>
        <taxon>Fungi</taxon>
        <taxon>Dikarya</taxon>
        <taxon>Ascomycota</taxon>
        <taxon>Pezizomycotina</taxon>
        <taxon>Dothideomycetes</taxon>
        <taxon>Pleosporomycetidae</taxon>
        <taxon>Pleosporales</taxon>
        <taxon>Massarineae</taxon>
        <taxon>Massarinaceae</taxon>
        <taxon>Massarina</taxon>
    </lineage>
</organism>